<dbReference type="Proteomes" id="UP001239445">
    <property type="component" value="Unassembled WGS sequence"/>
</dbReference>
<keyword evidence="4" id="KW-1185">Reference proteome</keyword>
<dbReference type="InterPro" id="IPR054448">
    <property type="entry name" value="HTH_put_ascomycetes"/>
</dbReference>
<protein>
    <recommendedName>
        <fullName evidence="2">Helix-turn-helix domain-containing protein</fullName>
    </recommendedName>
</protein>
<sequence>MGASGSKAAKSGARKFPTRAPGSSIPPSSAQRAARQAPVFEQRHSPQASYTKDDAIKTDSVDPSGDSELVDPAFADRLRQMGIVQPNPTFSPSSTAASFQDMMSTAQSSMAAPKYPPSSSNPTLAVLEARRRLQEKAEQEFEELGVSGAQGREFLDINTIRNILVMRQRGESAAAIESRLRLKPGVVARLGPPGIVSPTSGEA</sequence>
<feature type="compositionally biased region" description="Low complexity" evidence="1">
    <location>
        <begin position="1"/>
        <end position="11"/>
    </location>
</feature>
<proteinExistence type="predicted"/>
<dbReference type="AlphaFoldDB" id="A0AAJ0BBJ0"/>
<name>A0AAJ0BBJ0_9PEZI</name>
<comment type="caution">
    <text evidence="3">The sequence shown here is derived from an EMBL/GenBank/DDBJ whole genome shotgun (WGS) entry which is preliminary data.</text>
</comment>
<evidence type="ECO:0000313" key="4">
    <source>
        <dbReference type="Proteomes" id="UP001239445"/>
    </source>
</evidence>
<organism evidence="3 4">
    <name type="scientific">Echria macrotheca</name>
    <dbReference type="NCBI Taxonomy" id="438768"/>
    <lineage>
        <taxon>Eukaryota</taxon>
        <taxon>Fungi</taxon>
        <taxon>Dikarya</taxon>
        <taxon>Ascomycota</taxon>
        <taxon>Pezizomycotina</taxon>
        <taxon>Sordariomycetes</taxon>
        <taxon>Sordariomycetidae</taxon>
        <taxon>Sordariales</taxon>
        <taxon>Schizotheciaceae</taxon>
        <taxon>Echria</taxon>
    </lineage>
</organism>
<reference evidence="3" key="1">
    <citation type="submission" date="2023-06" db="EMBL/GenBank/DDBJ databases">
        <title>Genome-scale phylogeny and comparative genomics of the fungal order Sordariales.</title>
        <authorList>
            <consortium name="Lawrence Berkeley National Laboratory"/>
            <person name="Hensen N."/>
            <person name="Bonometti L."/>
            <person name="Westerberg I."/>
            <person name="Brannstrom I.O."/>
            <person name="Guillou S."/>
            <person name="Cros-Aarteil S."/>
            <person name="Calhoun S."/>
            <person name="Haridas S."/>
            <person name="Kuo A."/>
            <person name="Mondo S."/>
            <person name="Pangilinan J."/>
            <person name="Riley R."/>
            <person name="Labutti K."/>
            <person name="Andreopoulos B."/>
            <person name="Lipzen A."/>
            <person name="Chen C."/>
            <person name="Yanf M."/>
            <person name="Daum C."/>
            <person name="Ng V."/>
            <person name="Clum A."/>
            <person name="Steindorff A."/>
            <person name="Ohm R."/>
            <person name="Martin F."/>
            <person name="Silar P."/>
            <person name="Natvig D."/>
            <person name="Lalanne C."/>
            <person name="Gautier V."/>
            <person name="Ament-Velasquez S.L."/>
            <person name="Kruys A."/>
            <person name="Hutchinson M.I."/>
            <person name="Powell A.J."/>
            <person name="Barry K."/>
            <person name="Miller A.N."/>
            <person name="Grigoriev I.V."/>
            <person name="Debuchy R."/>
            <person name="Gladieux P."/>
            <person name="Thoren M.H."/>
            <person name="Johannesson H."/>
        </authorList>
    </citation>
    <scope>NUCLEOTIDE SEQUENCE</scope>
    <source>
        <strain evidence="3">PSN4</strain>
    </source>
</reference>
<evidence type="ECO:0000256" key="1">
    <source>
        <dbReference type="SAM" id="MobiDB-lite"/>
    </source>
</evidence>
<dbReference type="Pfam" id="PF22943">
    <property type="entry name" value="HTH_68"/>
    <property type="match status" value="1"/>
</dbReference>
<feature type="compositionally biased region" description="Basic and acidic residues" evidence="1">
    <location>
        <begin position="51"/>
        <end position="60"/>
    </location>
</feature>
<evidence type="ECO:0000313" key="3">
    <source>
        <dbReference type="EMBL" id="KAK1755244.1"/>
    </source>
</evidence>
<feature type="compositionally biased region" description="Polar residues" evidence="1">
    <location>
        <begin position="86"/>
        <end position="110"/>
    </location>
</feature>
<feature type="region of interest" description="Disordered" evidence="1">
    <location>
        <begin position="84"/>
        <end position="122"/>
    </location>
</feature>
<feature type="domain" description="Helix-turn-helix" evidence="2">
    <location>
        <begin position="154"/>
        <end position="198"/>
    </location>
</feature>
<accession>A0AAJ0BBJ0</accession>
<gene>
    <name evidence="3" type="ORF">QBC47DRAFT_383175</name>
</gene>
<dbReference type="EMBL" id="MU839834">
    <property type="protein sequence ID" value="KAK1755244.1"/>
    <property type="molecule type" value="Genomic_DNA"/>
</dbReference>
<feature type="region of interest" description="Disordered" evidence="1">
    <location>
        <begin position="1"/>
        <end position="70"/>
    </location>
</feature>
<evidence type="ECO:0000259" key="2">
    <source>
        <dbReference type="Pfam" id="PF22943"/>
    </source>
</evidence>